<feature type="region of interest" description="Disordered" evidence="1">
    <location>
        <begin position="21"/>
        <end position="65"/>
    </location>
</feature>
<evidence type="ECO:0000313" key="2">
    <source>
        <dbReference type="EMBL" id="KAH0930555.1"/>
    </source>
</evidence>
<organism evidence="2 3">
    <name type="scientific">Brassica napus</name>
    <name type="common">Rape</name>
    <dbReference type="NCBI Taxonomy" id="3708"/>
    <lineage>
        <taxon>Eukaryota</taxon>
        <taxon>Viridiplantae</taxon>
        <taxon>Streptophyta</taxon>
        <taxon>Embryophyta</taxon>
        <taxon>Tracheophyta</taxon>
        <taxon>Spermatophyta</taxon>
        <taxon>Magnoliopsida</taxon>
        <taxon>eudicotyledons</taxon>
        <taxon>Gunneridae</taxon>
        <taxon>Pentapetalae</taxon>
        <taxon>rosids</taxon>
        <taxon>malvids</taxon>
        <taxon>Brassicales</taxon>
        <taxon>Brassicaceae</taxon>
        <taxon>Brassiceae</taxon>
        <taxon>Brassica</taxon>
    </lineage>
</organism>
<dbReference type="Proteomes" id="UP000824890">
    <property type="component" value="Unassembled WGS sequence"/>
</dbReference>
<dbReference type="PANTHER" id="PTHR31949">
    <property type="entry name" value="GASTRIC MUCIN-LIKE PROTEIN"/>
    <property type="match status" value="1"/>
</dbReference>
<evidence type="ECO:0000256" key="1">
    <source>
        <dbReference type="SAM" id="MobiDB-lite"/>
    </source>
</evidence>
<sequence length="190" mass="21117">MMAEKDEELSLFLEMRQREEEHDSFLVNNPHEFPGTSPMFNIPSGAPSRKTGPLPDDFLSSEGDKNDYECWRVLQQIEHTGRNHLTSRHPTSSPVASRRPSSSGGPGSRPATPTGRSSTLTTNSKTSRPSTPTSRTTVSSTTRPSMTNSAKTKSTPMSRPISSYRLTHLLHLNQLLQLLDLLVQQLDLPY</sequence>
<dbReference type="PANTHER" id="PTHR31949:SF20">
    <property type="entry name" value="OS01G0141900 PROTEIN"/>
    <property type="match status" value="1"/>
</dbReference>
<reference evidence="2 3" key="1">
    <citation type="submission" date="2021-05" db="EMBL/GenBank/DDBJ databases">
        <title>Genome Assembly of Synthetic Allotetraploid Brassica napus Reveals Homoeologous Exchanges between Subgenomes.</title>
        <authorList>
            <person name="Davis J.T."/>
        </authorList>
    </citation>
    <scope>NUCLEOTIDE SEQUENCE [LARGE SCALE GENOMIC DNA]</scope>
    <source>
        <strain evidence="3">cv. Da-Ae</strain>
        <tissue evidence="2">Seedling</tissue>
    </source>
</reference>
<gene>
    <name evidence="2" type="ORF">HID58_016282</name>
</gene>
<keyword evidence="3" id="KW-1185">Reference proteome</keyword>
<protein>
    <submittedName>
        <fullName evidence="2">Uncharacterized protein</fullName>
    </submittedName>
</protein>
<name>A0ABQ8DME9_BRANA</name>
<comment type="caution">
    <text evidence="2">The sequence shown here is derived from an EMBL/GenBank/DDBJ whole genome shotgun (WGS) entry which is preliminary data.</text>
</comment>
<feature type="compositionally biased region" description="Low complexity" evidence="1">
    <location>
        <begin position="90"/>
        <end position="147"/>
    </location>
</feature>
<proteinExistence type="predicted"/>
<dbReference type="EMBL" id="JAGKQM010000004">
    <property type="protein sequence ID" value="KAH0930555.1"/>
    <property type="molecule type" value="Genomic_DNA"/>
</dbReference>
<accession>A0ABQ8DME9</accession>
<feature type="region of interest" description="Disordered" evidence="1">
    <location>
        <begin position="81"/>
        <end position="159"/>
    </location>
</feature>
<feature type="compositionally biased region" description="Polar residues" evidence="1">
    <location>
        <begin position="148"/>
        <end position="159"/>
    </location>
</feature>
<evidence type="ECO:0000313" key="3">
    <source>
        <dbReference type="Proteomes" id="UP000824890"/>
    </source>
</evidence>